<feature type="transmembrane region" description="Helical" evidence="1">
    <location>
        <begin position="17"/>
        <end position="34"/>
    </location>
</feature>
<protein>
    <submittedName>
        <fullName evidence="2">Membrane protein</fullName>
    </submittedName>
</protein>
<keyword evidence="1" id="KW-1133">Transmembrane helix</keyword>
<comment type="caution">
    <text evidence="2">The sequence shown here is derived from an EMBL/GenBank/DDBJ whole genome shotgun (WGS) entry which is preliminary data.</text>
</comment>
<feature type="transmembrane region" description="Helical" evidence="1">
    <location>
        <begin position="191"/>
        <end position="212"/>
    </location>
</feature>
<keyword evidence="1" id="KW-0812">Transmembrane</keyword>
<dbReference type="EMBL" id="JAUSTW010000022">
    <property type="protein sequence ID" value="MDQ0202274.1"/>
    <property type="molecule type" value="Genomic_DNA"/>
</dbReference>
<evidence type="ECO:0000313" key="2">
    <source>
        <dbReference type="EMBL" id="MDQ0202274.1"/>
    </source>
</evidence>
<dbReference type="RefSeq" id="WP_307414288.1">
    <property type="nucleotide sequence ID" value="NZ_JAUSTW010000022.1"/>
</dbReference>
<reference evidence="2 3" key="1">
    <citation type="submission" date="2023-07" db="EMBL/GenBank/DDBJ databases">
        <title>Genomic Encyclopedia of Type Strains, Phase IV (KMG-IV): sequencing the most valuable type-strain genomes for metagenomic binning, comparative biology and taxonomic classification.</title>
        <authorList>
            <person name="Goeker M."/>
        </authorList>
    </citation>
    <scope>NUCLEOTIDE SEQUENCE [LARGE SCALE GENOMIC DNA]</scope>
    <source>
        <strain evidence="2 3">DSM 27594</strain>
    </source>
</reference>
<feature type="transmembrane region" description="Helical" evidence="1">
    <location>
        <begin position="101"/>
        <end position="124"/>
    </location>
</feature>
<accession>A0ABT9Y558</accession>
<evidence type="ECO:0000313" key="3">
    <source>
        <dbReference type="Proteomes" id="UP001224122"/>
    </source>
</evidence>
<feature type="transmembrane region" description="Helical" evidence="1">
    <location>
        <begin position="40"/>
        <end position="58"/>
    </location>
</feature>
<sequence length="215" mass="23834">MQESHFSDNHHIKVPRGAYLLTVLVIGALLSIISENLTLGPSWTIVSIVLILLVPMVISMVRGHHGWTRVLSLGITGVITLGLVSSVSFLIYALFQHTASAASLFRSAGLLWIVNIGVFTVWYWEIDRGGPLKRHSGKSEPSDFLFPQMTFEIPGWEKWTPSFLDYLYLAFNTNTAFSPTDTMVISKRAKIFMMIQSSISLLIVAVLAARAINIA</sequence>
<evidence type="ECO:0000256" key="1">
    <source>
        <dbReference type="SAM" id="Phobius"/>
    </source>
</evidence>
<feature type="transmembrane region" description="Helical" evidence="1">
    <location>
        <begin position="70"/>
        <end position="95"/>
    </location>
</feature>
<proteinExistence type="predicted"/>
<keyword evidence="1" id="KW-0472">Membrane</keyword>
<organism evidence="2 3">
    <name type="scientific">Neobacillus ginsengisoli</name>
    <dbReference type="NCBI Taxonomy" id="904295"/>
    <lineage>
        <taxon>Bacteria</taxon>
        <taxon>Bacillati</taxon>
        <taxon>Bacillota</taxon>
        <taxon>Bacilli</taxon>
        <taxon>Bacillales</taxon>
        <taxon>Bacillaceae</taxon>
        <taxon>Neobacillus</taxon>
    </lineage>
</organism>
<gene>
    <name evidence="2" type="ORF">J2S10_005511</name>
</gene>
<name>A0ABT9Y558_9BACI</name>
<keyword evidence="3" id="KW-1185">Reference proteome</keyword>
<dbReference type="Proteomes" id="UP001224122">
    <property type="component" value="Unassembled WGS sequence"/>
</dbReference>